<dbReference type="KEGG" id="vta:A3351"/>
<dbReference type="AlphaFoldDB" id="A0A2N8ZHG2"/>
<keyword evidence="1" id="KW-0732">Signal</keyword>
<reference evidence="2 3" key="1">
    <citation type="submission" date="2017-10" db="EMBL/GenBank/DDBJ databases">
        <authorList>
            <person name="Banno H."/>
            <person name="Chua N.-H."/>
        </authorList>
    </citation>
    <scope>NUCLEOTIDE SEQUENCE [LARGE SCALE GENOMIC DNA]</scope>
    <source>
        <strain evidence="2">Vibrio tapetis CECT4600</strain>
    </source>
</reference>
<keyword evidence="3" id="KW-1185">Reference proteome</keyword>
<name>A0A2N8ZHG2_9VIBR</name>
<protein>
    <submittedName>
        <fullName evidence="2">Uncharacterized protein</fullName>
    </submittedName>
</protein>
<evidence type="ECO:0000256" key="1">
    <source>
        <dbReference type="SAM" id="SignalP"/>
    </source>
</evidence>
<dbReference type="OrthoDB" id="5825090at2"/>
<gene>
    <name evidence="2" type="ORF">VTAP4600_A3351</name>
</gene>
<feature type="signal peptide" evidence="1">
    <location>
        <begin position="1"/>
        <end position="23"/>
    </location>
</feature>
<dbReference type="EMBL" id="LT960611">
    <property type="protein sequence ID" value="SON51306.1"/>
    <property type="molecule type" value="Genomic_DNA"/>
</dbReference>
<dbReference type="Proteomes" id="UP000235828">
    <property type="component" value="Chromosome A"/>
</dbReference>
<evidence type="ECO:0000313" key="2">
    <source>
        <dbReference type="EMBL" id="SON51306.1"/>
    </source>
</evidence>
<evidence type="ECO:0000313" key="3">
    <source>
        <dbReference type="Proteomes" id="UP000235828"/>
    </source>
</evidence>
<feature type="chain" id="PRO_5014660311" evidence="1">
    <location>
        <begin position="24"/>
        <end position="336"/>
    </location>
</feature>
<organism evidence="2 3">
    <name type="scientific">Vibrio tapetis subsp. tapetis</name>
    <dbReference type="NCBI Taxonomy" id="1671868"/>
    <lineage>
        <taxon>Bacteria</taxon>
        <taxon>Pseudomonadati</taxon>
        <taxon>Pseudomonadota</taxon>
        <taxon>Gammaproteobacteria</taxon>
        <taxon>Vibrionales</taxon>
        <taxon>Vibrionaceae</taxon>
        <taxon>Vibrio</taxon>
    </lineage>
</organism>
<proteinExistence type="predicted"/>
<dbReference type="RefSeq" id="WP_102523655.1">
    <property type="nucleotide sequence ID" value="NZ_LT960611.1"/>
</dbReference>
<accession>A0A2N8ZHG2</accession>
<sequence>MRHGLLACLISLPLLLNPIASWAKEITEQQASKWLEDSLILDRADDMYQLILADDISSLEFSLQRLALPQQEVVRYLLLQHMEDQELILSEPVARFVQAQLGVIATYQIKEQGDGYEIVVPAFNSSVIASRLIKRREKDKGVLDFILAAEQKKLNLEHWLTGEEYQVSEKEKLLIAELDGLSPRALDALTQQLTQEAITHWLPSSSVVTRMAQVSKDPEMYALLWRMRADNYSHNEIKRLGKEADPFSIEQLLAATSNPSLKAQATAELTKLNPLPIEVKTYLVNELRLEEDEQTQSIARQLVDHGHRSWLEQVVSSKRGVNSNILLQVLSVSKEN</sequence>